<dbReference type="CDD" id="cd00531">
    <property type="entry name" value="NTF2_like"/>
    <property type="match status" value="1"/>
</dbReference>
<gene>
    <name evidence="2" type="ordered locus">Mjls_1988</name>
</gene>
<dbReference type="InterPro" id="IPR032710">
    <property type="entry name" value="NTF2-like_dom_sf"/>
</dbReference>
<dbReference type="EMBL" id="CP000580">
    <property type="protein sequence ID" value="ABN97775.1"/>
    <property type="molecule type" value="Genomic_DNA"/>
</dbReference>
<evidence type="ECO:0000313" key="2">
    <source>
        <dbReference type="EMBL" id="ABN97775.1"/>
    </source>
</evidence>
<dbReference type="AlphaFoldDB" id="A0A5Q5CEZ1"/>
<dbReference type="SUPFAM" id="SSF54427">
    <property type="entry name" value="NTF2-like"/>
    <property type="match status" value="1"/>
</dbReference>
<dbReference type="InterPro" id="IPR037401">
    <property type="entry name" value="SnoaL-like"/>
</dbReference>
<feature type="domain" description="SnoaL-like" evidence="1">
    <location>
        <begin position="5"/>
        <end position="125"/>
    </location>
</feature>
<accession>A0A5Q5CEZ1</accession>
<protein>
    <recommendedName>
        <fullName evidence="1">SnoaL-like domain-containing protein</fullName>
    </recommendedName>
</protein>
<reference evidence="2" key="1">
    <citation type="submission" date="2007-02" db="EMBL/GenBank/DDBJ databases">
        <title>Complete sequence of Mycobacterium sp. JLS.</title>
        <authorList>
            <consortium name="US DOE Joint Genome Institute"/>
            <person name="Copeland A."/>
            <person name="Lucas S."/>
            <person name="Lapidus A."/>
            <person name="Barry K."/>
            <person name="Detter J.C."/>
            <person name="Glavina del Rio T."/>
            <person name="Hammon N."/>
            <person name="Israni S."/>
            <person name="Dalin E."/>
            <person name="Tice H."/>
            <person name="Pitluck S."/>
            <person name="Chain P."/>
            <person name="Malfatti S."/>
            <person name="Shin M."/>
            <person name="Vergez L."/>
            <person name="Schmutz J."/>
            <person name="Larimer F."/>
            <person name="Land M."/>
            <person name="Hauser L."/>
            <person name="Kyrpides N."/>
            <person name="Mikhailova N."/>
            <person name="Miller C.D."/>
            <person name="Anderson A.J."/>
            <person name="Sims R.C."/>
            <person name="Richardson P."/>
        </authorList>
    </citation>
    <scope>NUCLEOTIDE SEQUENCE [LARGE SCALE GENOMIC DNA]</scope>
    <source>
        <strain evidence="2">JLS</strain>
    </source>
</reference>
<name>A0A5Q5CEZ1_MYCSJ</name>
<dbReference type="KEGG" id="mjl:Mjls_1988"/>
<dbReference type="Pfam" id="PF13577">
    <property type="entry name" value="SnoaL_4"/>
    <property type="match status" value="1"/>
</dbReference>
<dbReference type="Gene3D" id="3.10.450.50">
    <property type="match status" value="1"/>
</dbReference>
<proteinExistence type="predicted"/>
<sequence>MTGAADELEIARLLYRYARAVDSKDWELYRSVFTDDAHIDYSSAGAVVGHRDEVVDWFAANFGVLPWSMHYITNIEADVDGDSATVRAMFYNPMQLPGMDEVSACGGYYHHELVRTADGWRSRSLREENVWFTNAPARTG</sequence>
<evidence type="ECO:0000259" key="1">
    <source>
        <dbReference type="Pfam" id="PF13577"/>
    </source>
</evidence>
<organism evidence="2">
    <name type="scientific">Mycobacterium sp. (strain JLS)</name>
    <dbReference type="NCBI Taxonomy" id="164757"/>
    <lineage>
        <taxon>Bacteria</taxon>
        <taxon>Bacillati</taxon>
        <taxon>Actinomycetota</taxon>
        <taxon>Actinomycetes</taxon>
        <taxon>Mycobacteriales</taxon>
        <taxon>Mycobacteriaceae</taxon>
        <taxon>Mycobacterium</taxon>
    </lineage>
</organism>